<sequence length="291" mass="32356">MGTLVSGFSSLRLAGAGAALTAITAAFISPPPPPAITTEQLTSRMSAAIEGLKYLRCTVKAQERIGGNINQARSIMKLTYKPLRIYIKNQKGVEVLWLQGQNDGDAWVYPASFPYVTLSLDPNGKLMRSNQHHTALQAGFGTIADLLRTTGLRQDNAYSKSFRYAGDTTVQGRTSHVLRSDFPQFRYVTYKAGKNETIETVAERFGCGTYRVVERNGLTIGEKIPEGKVLQVPNAYGRRTVLCVDPKTYLPTMVQVNDDKGLFEKFEFLDVVPNQPIPLEEFTKDYKDYKL</sequence>
<reference evidence="2 3" key="1">
    <citation type="submission" date="2020-11" db="EMBL/GenBank/DDBJ databases">
        <authorList>
            <person name="Kim M.K."/>
        </authorList>
    </citation>
    <scope>NUCLEOTIDE SEQUENCE [LARGE SCALE GENOMIC DNA]</scope>
    <source>
        <strain evidence="2 3">BT662</strain>
    </source>
</reference>
<feature type="signal peptide" evidence="1">
    <location>
        <begin position="1"/>
        <end position="21"/>
    </location>
</feature>
<evidence type="ECO:0000313" key="2">
    <source>
        <dbReference type="EMBL" id="MBF9222309.1"/>
    </source>
</evidence>
<organism evidence="2 3">
    <name type="scientific">Hymenobacter ruricola</name>
    <dbReference type="NCBI Taxonomy" id="2791023"/>
    <lineage>
        <taxon>Bacteria</taxon>
        <taxon>Pseudomonadati</taxon>
        <taxon>Bacteroidota</taxon>
        <taxon>Cytophagia</taxon>
        <taxon>Cytophagales</taxon>
        <taxon>Hymenobacteraceae</taxon>
        <taxon>Hymenobacter</taxon>
    </lineage>
</organism>
<comment type="caution">
    <text evidence="2">The sequence shown here is derived from an EMBL/GenBank/DDBJ whole genome shotgun (WGS) entry which is preliminary data.</text>
</comment>
<dbReference type="Proteomes" id="UP000618931">
    <property type="component" value="Unassembled WGS sequence"/>
</dbReference>
<keyword evidence="3" id="KW-1185">Reference proteome</keyword>
<feature type="chain" id="PRO_5047249913" evidence="1">
    <location>
        <begin position="22"/>
        <end position="291"/>
    </location>
</feature>
<protein>
    <submittedName>
        <fullName evidence="2">DUF1571 domain-containing protein</fullName>
    </submittedName>
</protein>
<accession>A0ABS0I5Q8</accession>
<name>A0ABS0I5Q8_9BACT</name>
<evidence type="ECO:0000313" key="3">
    <source>
        <dbReference type="Proteomes" id="UP000618931"/>
    </source>
</evidence>
<evidence type="ECO:0000256" key="1">
    <source>
        <dbReference type="SAM" id="SignalP"/>
    </source>
</evidence>
<dbReference type="EMBL" id="JADQDM010000007">
    <property type="protein sequence ID" value="MBF9222309.1"/>
    <property type="molecule type" value="Genomic_DNA"/>
</dbReference>
<proteinExistence type="predicted"/>
<gene>
    <name evidence="2" type="ORF">I2H31_14475</name>
</gene>
<keyword evidence="1" id="KW-0732">Signal</keyword>
<dbReference type="Pfam" id="PF07608">
    <property type="entry name" value="DUF1571"/>
    <property type="match status" value="1"/>
</dbReference>
<dbReference type="InterPro" id="IPR011465">
    <property type="entry name" value="DUF1571"/>
</dbReference>
<dbReference type="RefSeq" id="WP_196293757.1">
    <property type="nucleotide sequence ID" value="NZ_JADQDM010000007.1"/>
</dbReference>